<dbReference type="RefSeq" id="WP_132399746.1">
    <property type="nucleotide sequence ID" value="NZ_SMKA01000001.1"/>
</dbReference>
<dbReference type="SUPFAM" id="SSF47789">
    <property type="entry name" value="C-terminal domain of RNA polymerase alpha subunit"/>
    <property type="match status" value="2"/>
</dbReference>
<evidence type="ECO:0000259" key="2">
    <source>
        <dbReference type="Pfam" id="PF03118"/>
    </source>
</evidence>
<protein>
    <recommendedName>
        <fullName evidence="2">RNA polymerase alpha subunit C-terminal domain-containing protein</fullName>
    </recommendedName>
</protein>
<dbReference type="GO" id="GO:0003899">
    <property type="term" value="F:DNA-directed RNA polymerase activity"/>
    <property type="evidence" value="ECO:0007669"/>
    <property type="project" value="InterPro"/>
</dbReference>
<organism evidence="3 4">
    <name type="scientific">Kribbella albertanoniae</name>
    <dbReference type="NCBI Taxonomy" id="1266829"/>
    <lineage>
        <taxon>Bacteria</taxon>
        <taxon>Bacillati</taxon>
        <taxon>Actinomycetota</taxon>
        <taxon>Actinomycetes</taxon>
        <taxon>Propionibacteriales</taxon>
        <taxon>Kribbellaceae</taxon>
        <taxon>Kribbella</taxon>
    </lineage>
</organism>
<evidence type="ECO:0000313" key="4">
    <source>
        <dbReference type="Proteomes" id="UP000295075"/>
    </source>
</evidence>
<keyword evidence="4" id="KW-1185">Reference proteome</keyword>
<dbReference type="EMBL" id="SMKA01000001">
    <property type="protein sequence ID" value="TDC35770.1"/>
    <property type="molecule type" value="Genomic_DNA"/>
</dbReference>
<dbReference type="GO" id="GO:0003677">
    <property type="term" value="F:DNA binding"/>
    <property type="evidence" value="ECO:0007669"/>
    <property type="project" value="InterPro"/>
</dbReference>
<proteinExistence type="predicted"/>
<dbReference type="GO" id="GO:0006351">
    <property type="term" value="P:DNA-templated transcription"/>
    <property type="evidence" value="ECO:0007669"/>
    <property type="project" value="InterPro"/>
</dbReference>
<evidence type="ECO:0000313" key="3">
    <source>
        <dbReference type="EMBL" id="TDC35770.1"/>
    </source>
</evidence>
<dbReference type="Pfam" id="PF03118">
    <property type="entry name" value="RNA_pol_A_CTD"/>
    <property type="match status" value="1"/>
</dbReference>
<dbReference type="AlphaFoldDB" id="A0A4R4QJF0"/>
<accession>A0A4R4QJF0</accession>
<sequence>MTSQPGTPPLFSGRDIAPSPLCGLQPPLPTRLTGILERAGVATVTELVAASDADLLDVRQIGPEGLATIRAVLASQHGQHPLDQIPLEDLHEALQARSFNVLKRAGFHTAEEVASVTNAVLLELPNVGPLTVQLIREATFHALAARHTAGRVMHQPGERARESIAIIAELAMCALERGDAVIHEQAQGLLQTLAPGFPQPDATRRPRGLPEYLRGRRHAPPPPLHLVRAGPRPAPP</sequence>
<evidence type="ECO:0000256" key="1">
    <source>
        <dbReference type="SAM" id="MobiDB-lite"/>
    </source>
</evidence>
<comment type="caution">
    <text evidence="3">The sequence shown here is derived from an EMBL/GenBank/DDBJ whole genome shotgun (WGS) entry which is preliminary data.</text>
</comment>
<feature type="domain" description="RNA polymerase alpha subunit C-terminal" evidence="2">
    <location>
        <begin position="78"/>
        <end position="137"/>
    </location>
</feature>
<dbReference type="InterPro" id="IPR011260">
    <property type="entry name" value="RNAP_asu_C"/>
</dbReference>
<reference evidence="3 4" key="1">
    <citation type="submission" date="2019-03" db="EMBL/GenBank/DDBJ databases">
        <title>Draft genome sequences of novel Actinobacteria.</title>
        <authorList>
            <person name="Sahin N."/>
            <person name="Ay H."/>
            <person name="Saygin H."/>
        </authorList>
    </citation>
    <scope>NUCLEOTIDE SEQUENCE [LARGE SCALE GENOMIC DNA]</scope>
    <source>
        <strain evidence="3 4">JCM 30547</strain>
    </source>
</reference>
<dbReference type="Proteomes" id="UP000295075">
    <property type="component" value="Unassembled WGS sequence"/>
</dbReference>
<gene>
    <name evidence="3" type="ORF">E1261_00125</name>
</gene>
<dbReference type="Gene3D" id="1.10.150.20">
    <property type="entry name" value="5' to 3' exonuclease, C-terminal subdomain"/>
    <property type="match status" value="2"/>
</dbReference>
<name>A0A4R4QJF0_9ACTN</name>
<feature type="region of interest" description="Disordered" evidence="1">
    <location>
        <begin position="194"/>
        <end position="236"/>
    </location>
</feature>